<accession>A0A2L2X8U6</accession>
<sequence>MNRGEDFLKKTLLQAELNRMKHGDESTDDQRLPDDWALIAGEHMGHLLGAVRKQDWARVEQEILHVSGPLLELHETLIRKGLVNGKM</sequence>
<reference evidence="2" key="1">
    <citation type="submission" date="2018-02" db="EMBL/GenBank/DDBJ databases">
        <title>Genome sequence of Desulfocucumis palustris strain NAW-5.</title>
        <authorList>
            <person name="Watanabe M."/>
            <person name="Kojima H."/>
            <person name="Fukui M."/>
        </authorList>
    </citation>
    <scope>NUCLEOTIDE SEQUENCE [LARGE SCALE GENOMIC DNA]</scope>
    <source>
        <strain evidence="2">NAW-5</strain>
    </source>
</reference>
<proteinExistence type="predicted"/>
<name>A0A2L2X8U6_9FIRM</name>
<comment type="caution">
    <text evidence="1">The sequence shown here is derived from an EMBL/GenBank/DDBJ whole genome shotgun (WGS) entry which is preliminary data.</text>
</comment>
<dbReference type="EMBL" id="BFAV01000030">
    <property type="protein sequence ID" value="GBF32432.1"/>
    <property type="molecule type" value="Genomic_DNA"/>
</dbReference>
<dbReference type="OrthoDB" id="1787036at2"/>
<organism evidence="1 2">
    <name type="scientific">Desulfocucumis palustris</name>
    <dbReference type="NCBI Taxonomy" id="1898651"/>
    <lineage>
        <taxon>Bacteria</taxon>
        <taxon>Bacillati</taxon>
        <taxon>Bacillota</taxon>
        <taxon>Clostridia</taxon>
        <taxon>Eubacteriales</taxon>
        <taxon>Desulfocucumaceae</taxon>
        <taxon>Desulfocucumis</taxon>
    </lineage>
</organism>
<dbReference type="RefSeq" id="WP_104370969.1">
    <property type="nucleotide sequence ID" value="NZ_BFAV01000030.1"/>
</dbReference>
<dbReference type="AlphaFoldDB" id="A0A2L2X8U6"/>
<gene>
    <name evidence="1" type="ORF">DCCM_0626</name>
</gene>
<keyword evidence="2" id="KW-1185">Reference proteome</keyword>
<protein>
    <submittedName>
        <fullName evidence="1">Uncharacterized protein</fullName>
    </submittedName>
</protein>
<evidence type="ECO:0000313" key="2">
    <source>
        <dbReference type="Proteomes" id="UP000239549"/>
    </source>
</evidence>
<evidence type="ECO:0000313" key="1">
    <source>
        <dbReference type="EMBL" id="GBF32432.1"/>
    </source>
</evidence>
<dbReference type="Proteomes" id="UP000239549">
    <property type="component" value="Unassembled WGS sequence"/>
</dbReference>